<dbReference type="OrthoDB" id="6355162at2759"/>
<dbReference type="Pfam" id="PF11630">
    <property type="entry name" value="Anti-LPS-SCYG"/>
    <property type="match status" value="1"/>
</dbReference>
<keyword evidence="2" id="KW-0044">Antibiotic</keyword>
<name>A0A222YSR1_PENJP</name>
<dbReference type="AlphaFoldDB" id="A0A222YSR1"/>
<feature type="chain" id="PRO_5012194802" evidence="3">
    <location>
        <begin position="27"/>
        <end position="127"/>
    </location>
</feature>
<keyword evidence="3" id="KW-0732">Signal</keyword>
<evidence type="ECO:0000256" key="1">
    <source>
        <dbReference type="ARBA" id="ARBA00022529"/>
    </source>
</evidence>
<reference evidence="4" key="1">
    <citation type="journal article" date="2015" name="Dev. Comp. Immunol.">
        <title>A new group of anti-lipopolysaccharide factors from Marsupenaeus japonicus functions in antibacterial response.</title>
        <authorList>
            <person name="Jiang H.S."/>
            <person name="Zhang Q."/>
            <person name="Zhao Y.R."/>
            <person name="Jia W.M."/>
            <person name="Zhao X.F."/>
            <person name="Wang J.X."/>
        </authorList>
    </citation>
    <scope>NUCLEOTIDE SEQUENCE</scope>
</reference>
<keyword evidence="1" id="KW-0929">Antimicrobial</keyword>
<dbReference type="InterPro" id="IPR024509">
    <property type="entry name" value="Anti-LPS_factor/Scygonadin"/>
</dbReference>
<protein>
    <submittedName>
        <fullName evidence="4">Antilipopolysaccharide factor E2</fullName>
    </submittedName>
</protein>
<gene>
    <name evidence="4" type="primary">ALF-E2</name>
</gene>
<sequence>MMTSPNPSRVAVFSCLCLLLFASASARPQFNIGGILGSVVETFVEEAYETREITLFDNYCVLTRSPYVKRLEVHYRADVKCPGWTPIVGKGRDHTNPTNSEMDAIKDFVRQALGKGLVTADEAAEWL</sequence>
<evidence type="ECO:0000256" key="3">
    <source>
        <dbReference type="SAM" id="SignalP"/>
    </source>
</evidence>
<feature type="signal peptide" evidence="3">
    <location>
        <begin position="1"/>
        <end position="26"/>
    </location>
</feature>
<reference evidence="4" key="2">
    <citation type="submission" date="2017-02" db="EMBL/GenBank/DDBJ databases">
        <authorList>
            <person name="Peterson S.W."/>
        </authorList>
    </citation>
    <scope>NUCLEOTIDE SEQUENCE</scope>
</reference>
<dbReference type="Gene3D" id="3.30.160.320">
    <property type="match status" value="1"/>
</dbReference>
<evidence type="ECO:0000256" key="2">
    <source>
        <dbReference type="ARBA" id="ARBA00023022"/>
    </source>
</evidence>
<accession>A0A222YSR1</accession>
<proteinExistence type="evidence at transcript level"/>
<organism evidence="4">
    <name type="scientific">Penaeus japonicus</name>
    <name type="common">Kuruma prawn</name>
    <name type="synonym">Marsupenaeus japonicus</name>
    <dbReference type="NCBI Taxonomy" id="27405"/>
    <lineage>
        <taxon>Eukaryota</taxon>
        <taxon>Metazoa</taxon>
        <taxon>Ecdysozoa</taxon>
        <taxon>Arthropoda</taxon>
        <taxon>Crustacea</taxon>
        <taxon>Multicrustacea</taxon>
        <taxon>Malacostraca</taxon>
        <taxon>Eumalacostraca</taxon>
        <taxon>Eucarida</taxon>
        <taxon>Decapoda</taxon>
        <taxon>Dendrobranchiata</taxon>
        <taxon>Penaeoidea</taxon>
        <taxon>Penaeidae</taxon>
        <taxon>Penaeus</taxon>
    </lineage>
</organism>
<dbReference type="EMBL" id="KY627761">
    <property type="protein sequence ID" value="ASR74831.1"/>
    <property type="molecule type" value="mRNA"/>
</dbReference>
<dbReference type="InterPro" id="IPR038539">
    <property type="entry name" value="Anti-LPS_factor/Scygonadin_sf"/>
</dbReference>
<dbReference type="GO" id="GO:0042742">
    <property type="term" value="P:defense response to bacterium"/>
    <property type="evidence" value="ECO:0007669"/>
    <property type="project" value="UniProtKB-KW"/>
</dbReference>
<evidence type="ECO:0000313" key="4">
    <source>
        <dbReference type="EMBL" id="ASR74831.1"/>
    </source>
</evidence>